<proteinExistence type="predicted"/>
<reference evidence="1" key="1">
    <citation type="journal article" date="2014" name="Nat. Commun.">
        <title>The tobacco genome sequence and its comparison with those of tomato and potato.</title>
        <authorList>
            <person name="Sierro N."/>
            <person name="Battey J.N."/>
            <person name="Ouadi S."/>
            <person name="Bakaher N."/>
            <person name="Bovet L."/>
            <person name="Willig A."/>
            <person name="Goepfert S."/>
            <person name="Peitsch M.C."/>
            <person name="Ivanov N.V."/>
        </authorList>
    </citation>
    <scope>NUCLEOTIDE SEQUENCE [LARGE SCALE GENOMIC DNA]</scope>
</reference>
<evidence type="ECO:0000313" key="2">
    <source>
        <dbReference type="RefSeq" id="XP_075080588.1"/>
    </source>
</evidence>
<dbReference type="Proteomes" id="UP000790787">
    <property type="component" value="Chromosome 11"/>
</dbReference>
<dbReference type="RefSeq" id="XP_075080588.1">
    <property type="nucleotide sequence ID" value="XM_075224487.1"/>
</dbReference>
<reference evidence="2" key="2">
    <citation type="submission" date="2025-08" db="UniProtKB">
        <authorList>
            <consortium name="RefSeq"/>
        </authorList>
    </citation>
    <scope>IDENTIFICATION</scope>
    <source>
        <tissue evidence="2">Leaf</tissue>
    </source>
</reference>
<evidence type="ECO:0000313" key="1">
    <source>
        <dbReference type="Proteomes" id="UP000790787"/>
    </source>
</evidence>
<protein>
    <submittedName>
        <fullName evidence="2">Uncharacterized protein LOC107789740</fullName>
    </submittedName>
</protein>
<name>A0AC58S6G6_TOBAC</name>
<sequence length="373" mass="44225">MPVELQNLYLGNIAESKYFRTYSRTYNNMFAFTSLGVNYDRVLAKRNRGIYTFKVQGQIYHFINDLIPSGRKEKNLQLYFYDIENEIRNRMSLSDKFNEAVVKKLMEILKVNPYSTFLKSLTDIPELSDFYIALKSNSGLDQRTYNLPTSSEVGAIWIEEQTNNKISTPHIRIYTHSNRSQLVNYYYGCYDSLQYPLLFSYGQNGWHCGIKKIKKIYSHSNHQIYYECEQLPSILNMTSIDGLLDMESEVLSKGKRKRETVSCREYYCYKIQIRENEPNETLHSGRVFQQYIVDQYIKLETQRLDFFSFNQDLFRTAVLQGILDLLRQGERDASNIEKKIFFLLVLLEAQEIYVDDIWMLLHWYNVMENPTYS</sequence>
<accession>A0AC58S6G6</accession>
<organism evidence="1 2">
    <name type="scientific">Nicotiana tabacum</name>
    <name type="common">Common tobacco</name>
    <dbReference type="NCBI Taxonomy" id="4097"/>
    <lineage>
        <taxon>Eukaryota</taxon>
        <taxon>Viridiplantae</taxon>
        <taxon>Streptophyta</taxon>
        <taxon>Embryophyta</taxon>
        <taxon>Tracheophyta</taxon>
        <taxon>Spermatophyta</taxon>
        <taxon>Magnoliopsida</taxon>
        <taxon>eudicotyledons</taxon>
        <taxon>Gunneridae</taxon>
        <taxon>Pentapetalae</taxon>
        <taxon>asterids</taxon>
        <taxon>lamiids</taxon>
        <taxon>Solanales</taxon>
        <taxon>Solanaceae</taxon>
        <taxon>Nicotianoideae</taxon>
        <taxon>Nicotianeae</taxon>
        <taxon>Nicotiana</taxon>
    </lineage>
</organism>
<keyword evidence="1" id="KW-1185">Reference proteome</keyword>
<gene>
    <name evidence="2" type="primary">LOC107789740</name>
</gene>